<keyword evidence="2" id="KW-0808">Transferase</keyword>
<dbReference type="Pfam" id="PF13649">
    <property type="entry name" value="Methyltransf_25"/>
    <property type="match status" value="1"/>
</dbReference>
<dbReference type="PANTHER" id="PTHR43464:SF82">
    <property type="entry name" value="METHYLTRANSFERASE DOMAIN-CONTAINING PROTEIN"/>
    <property type="match status" value="1"/>
</dbReference>
<dbReference type="Proteomes" id="UP000569914">
    <property type="component" value="Unassembled WGS sequence"/>
</dbReference>
<dbReference type="CDD" id="cd02440">
    <property type="entry name" value="AdoMet_MTases"/>
    <property type="match status" value="1"/>
</dbReference>
<keyword evidence="2" id="KW-0489">Methyltransferase</keyword>
<sequence>MNEHTKINQAFWDEVAPHHARSEFYAVERFVADPDRLAEPERGELGEVAGRSICHLQCHIGLDSLALAYRGAEVTGVDLSAESLKIGRELAARTGIPATFVQSDVLTAADTLATRYDIVFTTRGVLMWVSDLTAWARTCARLLRPGGVFYLLDVHPLAMVLEERDPGFRLTGSYFGGEPNVVEADASYAVRDVGLTHRETHEWVHPVGAVVSALIEAGIMIDFLHEHPAHDQAPGTAGLPALYSVRGRLAGS</sequence>
<reference evidence="2 3" key="1">
    <citation type="submission" date="2020-07" db="EMBL/GenBank/DDBJ databases">
        <title>Sequencing the genomes of 1000 actinobacteria strains.</title>
        <authorList>
            <person name="Klenk H.-P."/>
        </authorList>
    </citation>
    <scope>NUCLEOTIDE SEQUENCE [LARGE SCALE GENOMIC DNA]</scope>
    <source>
        <strain evidence="2 3">DSM 22083</strain>
    </source>
</reference>
<evidence type="ECO:0000313" key="3">
    <source>
        <dbReference type="Proteomes" id="UP000569914"/>
    </source>
</evidence>
<dbReference type="PANTHER" id="PTHR43464">
    <property type="entry name" value="METHYLTRANSFERASE"/>
    <property type="match status" value="1"/>
</dbReference>
<dbReference type="InterPro" id="IPR029063">
    <property type="entry name" value="SAM-dependent_MTases_sf"/>
</dbReference>
<evidence type="ECO:0000313" key="2">
    <source>
        <dbReference type="EMBL" id="NYE71308.1"/>
    </source>
</evidence>
<dbReference type="GO" id="GO:0008168">
    <property type="term" value="F:methyltransferase activity"/>
    <property type="evidence" value="ECO:0007669"/>
    <property type="project" value="UniProtKB-KW"/>
</dbReference>
<dbReference type="Gene3D" id="3.40.50.150">
    <property type="entry name" value="Vaccinia Virus protein VP39"/>
    <property type="match status" value="1"/>
</dbReference>
<dbReference type="GO" id="GO:0032259">
    <property type="term" value="P:methylation"/>
    <property type="evidence" value="ECO:0007669"/>
    <property type="project" value="UniProtKB-KW"/>
</dbReference>
<dbReference type="EMBL" id="JACCBU010000001">
    <property type="protein sequence ID" value="NYE71308.1"/>
    <property type="molecule type" value="Genomic_DNA"/>
</dbReference>
<evidence type="ECO:0000259" key="1">
    <source>
        <dbReference type="Pfam" id="PF13649"/>
    </source>
</evidence>
<accession>A0A7Y9LBX5</accession>
<dbReference type="InterPro" id="IPR041698">
    <property type="entry name" value="Methyltransf_25"/>
</dbReference>
<organism evidence="2 3">
    <name type="scientific">Microlunatus parietis</name>
    <dbReference type="NCBI Taxonomy" id="682979"/>
    <lineage>
        <taxon>Bacteria</taxon>
        <taxon>Bacillati</taxon>
        <taxon>Actinomycetota</taxon>
        <taxon>Actinomycetes</taxon>
        <taxon>Propionibacteriales</taxon>
        <taxon>Propionibacteriaceae</taxon>
        <taxon>Microlunatus</taxon>
    </lineage>
</organism>
<proteinExistence type="predicted"/>
<protein>
    <submittedName>
        <fullName evidence="2">SAM-dependent methyltransferase</fullName>
    </submittedName>
</protein>
<name>A0A7Y9LBX5_9ACTN</name>
<dbReference type="SUPFAM" id="SSF53335">
    <property type="entry name" value="S-adenosyl-L-methionine-dependent methyltransferases"/>
    <property type="match status" value="1"/>
</dbReference>
<feature type="domain" description="Methyltransferase" evidence="1">
    <location>
        <begin position="56"/>
        <end position="147"/>
    </location>
</feature>
<dbReference type="RefSeq" id="WP_179751361.1">
    <property type="nucleotide sequence ID" value="NZ_JACCBU010000001.1"/>
</dbReference>
<keyword evidence="3" id="KW-1185">Reference proteome</keyword>
<comment type="caution">
    <text evidence="2">The sequence shown here is derived from an EMBL/GenBank/DDBJ whole genome shotgun (WGS) entry which is preliminary data.</text>
</comment>
<dbReference type="AlphaFoldDB" id="A0A7Y9LBX5"/>
<gene>
    <name evidence="2" type="ORF">BKA15_002637</name>
</gene>